<feature type="transmembrane region" description="Helical" evidence="5">
    <location>
        <begin position="338"/>
        <end position="358"/>
    </location>
</feature>
<feature type="transmembrane region" description="Helical" evidence="5">
    <location>
        <begin position="85"/>
        <end position="104"/>
    </location>
</feature>
<evidence type="ECO:0000256" key="4">
    <source>
        <dbReference type="ARBA" id="ARBA00023136"/>
    </source>
</evidence>
<dbReference type="InterPro" id="IPR020846">
    <property type="entry name" value="MFS_dom"/>
</dbReference>
<dbReference type="CDD" id="cd17321">
    <property type="entry name" value="MFS_MMR_MDR_like"/>
    <property type="match status" value="1"/>
</dbReference>
<reference evidence="8 9" key="1">
    <citation type="submission" date="2016-10" db="EMBL/GenBank/DDBJ databases">
        <authorList>
            <person name="de Groot N.N."/>
        </authorList>
    </citation>
    <scope>NUCLEOTIDE SEQUENCE [LARGE SCALE GENOMIC DNA]</scope>
    <source>
        <strain evidence="8 9">DSM 44637</strain>
    </source>
</reference>
<keyword evidence="10" id="KW-1185">Reference proteome</keyword>
<feature type="transmembrane region" description="Helical" evidence="5">
    <location>
        <begin position="55"/>
        <end position="73"/>
    </location>
</feature>
<feature type="transmembrane region" description="Helical" evidence="5">
    <location>
        <begin position="364"/>
        <end position="388"/>
    </location>
</feature>
<keyword evidence="4 5" id="KW-0472">Membrane</keyword>
<feature type="transmembrane region" description="Helical" evidence="5">
    <location>
        <begin position="144"/>
        <end position="165"/>
    </location>
</feature>
<gene>
    <name evidence="7" type="ORF">G3I59_43640</name>
    <name evidence="8" type="ORF">SAMN05421854_102576</name>
</gene>
<dbReference type="EMBL" id="JAAGNC010000209">
    <property type="protein sequence ID" value="NEC62320.1"/>
    <property type="molecule type" value="Genomic_DNA"/>
</dbReference>
<dbReference type="AlphaFoldDB" id="A0A1I5INA2"/>
<dbReference type="GO" id="GO:0022857">
    <property type="term" value="F:transmembrane transporter activity"/>
    <property type="evidence" value="ECO:0007669"/>
    <property type="project" value="InterPro"/>
</dbReference>
<evidence type="ECO:0000256" key="1">
    <source>
        <dbReference type="ARBA" id="ARBA00004651"/>
    </source>
</evidence>
<feature type="transmembrane region" description="Helical" evidence="5">
    <location>
        <begin position="230"/>
        <end position="252"/>
    </location>
</feature>
<dbReference type="PANTHER" id="PTHR42718">
    <property type="entry name" value="MAJOR FACILITATOR SUPERFAMILY MULTIDRUG TRANSPORTER MFSC"/>
    <property type="match status" value="1"/>
</dbReference>
<evidence type="ECO:0000313" key="10">
    <source>
        <dbReference type="Proteomes" id="UP000470404"/>
    </source>
</evidence>
<sequence>MPHLTSRAEPAVAAPSWVPLIAACVGTFLLLIYTSIVTVALPAIGAELGAGYGQLQWIVDVFTVALAGLLLGFGSLSDLLGRKRVYLAGLVLFSFATLACGLAGTPGELIAARVVQGVAGAAMFATILPLVGLTYEGRHRARAFAVWGTVAGVASAVGTFSGGVLAQLLGWRWIFFVSLPLCAVAIIMAATSLKEGPRVRGRSVDYPGIGTFSLAATGLTYSVITGGDRGWSSAGAVIGYLVTAVAIGAFVVVERRSAAPMVPTGLFATRRFLGVVLVAFSYYFAGFGALPVISLWLQNVTGLSSAATSAVLALQVVVFVAVSALISGRLHAKSPGRVLGGATMLLGFGCLTGVAVLLSPTWIALLPALVLTGIGAGIVSPVFPAVAIASVPAEYGGTAGAAANSSRQLGLALGIAVSGAVYATRGEGSAGATHGVLLVLLLCGVLAAVSGLTGGWLLRDSPGGNAQG</sequence>
<keyword evidence="2 5" id="KW-0812">Transmembrane</keyword>
<dbReference type="RefSeq" id="WP_067593748.1">
    <property type="nucleotide sequence ID" value="NZ_FOWC01000002.1"/>
</dbReference>
<evidence type="ECO:0000313" key="7">
    <source>
        <dbReference type="EMBL" id="NEC62320.1"/>
    </source>
</evidence>
<protein>
    <submittedName>
        <fullName evidence="7">MFS transporter</fullName>
    </submittedName>
    <submittedName>
        <fullName evidence="8">Predicted arabinose efflux permease, MFS family</fullName>
    </submittedName>
</protein>
<dbReference type="InterPro" id="IPR011701">
    <property type="entry name" value="MFS"/>
</dbReference>
<feature type="domain" description="Major facilitator superfamily (MFS) profile" evidence="6">
    <location>
        <begin position="19"/>
        <end position="462"/>
    </location>
</feature>
<dbReference type="OrthoDB" id="9781469at2"/>
<feature type="transmembrane region" description="Helical" evidence="5">
    <location>
        <begin position="20"/>
        <end position="43"/>
    </location>
</feature>
<comment type="subcellular location">
    <subcellularLocation>
        <location evidence="1">Cell membrane</location>
        <topology evidence="1">Multi-pass membrane protein</topology>
    </subcellularLocation>
</comment>
<dbReference type="SUPFAM" id="SSF103473">
    <property type="entry name" value="MFS general substrate transporter"/>
    <property type="match status" value="1"/>
</dbReference>
<keyword evidence="3 5" id="KW-1133">Transmembrane helix</keyword>
<accession>A0A1I5INA2</accession>
<evidence type="ECO:0000313" key="8">
    <source>
        <dbReference type="EMBL" id="SFO62095.1"/>
    </source>
</evidence>
<dbReference type="GO" id="GO:0005886">
    <property type="term" value="C:plasma membrane"/>
    <property type="evidence" value="ECO:0007669"/>
    <property type="project" value="UniProtKB-SubCell"/>
</dbReference>
<dbReference type="PANTHER" id="PTHR42718:SF49">
    <property type="entry name" value="EXPORT PROTEIN"/>
    <property type="match status" value="1"/>
</dbReference>
<dbReference type="Pfam" id="PF07690">
    <property type="entry name" value="MFS_1"/>
    <property type="match status" value="1"/>
</dbReference>
<evidence type="ECO:0000313" key="9">
    <source>
        <dbReference type="Proteomes" id="UP000199137"/>
    </source>
</evidence>
<dbReference type="Proteomes" id="UP000199137">
    <property type="component" value="Unassembled WGS sequence"/>
</dbReference>
<feature type="transmembrane region" description="Helical" evidence="5">
    <location>
        <begin position="110"/>
        <end position="132"/>
    </location>
</feature>
<organism evidence="8 9">
    <name type="scientific">Amycolatopsis rubida</name>
    <dbReference type="NCBI Taxonomy" id="112413"/>
    <lineage>
        <taxon>Bacteria</taxon>
        <taxon>Bacillati</taxon>
        <taxon>Actinomycetota</taxon>
        <taxon>Actinomycetes</taxon>
        <taxon>Pseudonocardiales</taxon>
        <taxon>Pseudonocardiaceae</taxon>
        <taxon>Amycolatopsis</taxon>
    </lineage>
</organism>
<dbReference type="Gene3D" id="1.20.1250.20">
    <property type="entry name" value="MFS general substrate transporter like domains"/>
    <property type="match status" value="1"/>
</dbReference>
<evidence type="ECO:0000256" key="3">
    <source>
        <dbReference type="ARBA" id="ARBA00022989"/>
    </source>
</evidence>
<dbReference type="Gene3D" id="1.20.1720.10">
    <property type="entry name" value="Multidrug resistance protein D"/>
    <property type="match status" value="1"/>
</dbReference>
<dbReference type="STRING" id="112413.SAMN05421854_102576"/>
<evidence type="ECO:0000256" key="5">
    <source>
        <dbReference type="SAM" id="Phobius"/>
    </source>
</evidence>
<dbReference type="PRINTS" id="PR01036">
    <property type="entry name" value="TCRTETB"/>
</dbReference>
<dbReference type="PROSITE" id="PS50850">
    <property type="entry name" value="MFS"/>
    <property type="match status" value="1"/>
</dbReference>
<feature type="transmembrane region" description="Helical" evidence="5">
    <location>
        <begin position="409"/>
        <end position="425"/>
    </location>
</feature>
<feature type="transmembrane region" description="Helical" evidence="5">
    <location>
        <begin position="272"/>
        <end position="297"/>
    </location>
</feature>
<feature type="transmembrane region" description="Helical" evidence="5">
    <location>
        <begin position="171"/>
        <end position="192"/>
    </location>
</feature>
<evidence type="ECO:0000256" key="2">
    <source>
        <dbReference type="ARBA" id="ARBA00022692"/>
    </source>
</evidence>
<dbReference type="Proteomes" id="UP000470404">
    <property type="component" value="Unassembled WGS sequence"/>
</dbReference>
<dbReference type="EMBL" id="FOWC01000002">
    <property type="protein sequence ID" value="SFO62095.1"/>
    <property type="molecule type" value="Genomic_DNA"/>
</dbReference>
<feature type="transmembrane region" description="Helical" evidence="5">
    <location>
        <begin position="303"/>
        <end position="326"/>
    </location>
</feature>
<dbReference type="InterPro" id="IPR036259">
    <property type="entry name" value="MFS_trans_sf"/>
</dbReference>
<proteinExistence type="predicted"/>
<feature type="transmembrane region" description="Helical" evidence="5">
    <location>
        <begin position="204"/>
        <end position="224"/>
    </location>
</feature>
<reference evidence="7 10" key="2">
    <citation type="submission" date="2020-01" db="EMBL/GenBank/DDBJ databases">
        <title>Insect and environment-associated Actinomycetes.</title>
        <authorList>
            <person name="Currrie C."/>
            <person name="Chevrette M."/>
            <person name="Carlson C."/>
            <person name="Stubbendieck R."/>
            <person name="Wendt-Pienkowski E."/>
        </authorList>
    </citation>
    <scope>NUCLEOTIDE SEQUENCE [LARGE SCALE GENOMIC DNA]</scope>
    <source>
        <strain evidence="7 10">SID8386</strain>
    </source>
</reference>
<feature type="transmembrane region" description="Helical" evidence="5">
    <location>
        <begin position="437"/>
        <end position="458"/>
    </location>
</feature>
<name>A0A1I5INA2_9PSEU</name>
<evidence type="ECO:0000259" key="6">
    <source>
        <dbReference type="PROSITE" id="PS50850"/>
    </source>
</evidence>
<dbReference type="PROSITE" id="PS51257">
    <property type="entry name" value="PROKAR_LIPOPROTEIN"/>
    <property type="match status" value="1"/>
</dbReference>